<evidence type="ECO:0000313" key="1">
    <source>
        <dbReference type="EMBL" id="KAI0051062.1"/>
    </source>
</evidence>
<name>A0ACB8S4I3_9AGAM</name>
<reference evidence="1" key="1">
    <citation type="submission" date="2021-02" db="EMBL/GenBank/DDBJ databases">
        <authorList>
            <consortium name="DOE Joint Genome Institute"/>
            <person name="Ahrendt S."/>
            <person name="Looney B.P."/>
            <person name="Miyauchi S."/>
            <person name="Morin E."/>
            <person name="Drula E."/>
            <person name="Courty P.E."/>
            <person name="Chicoki N."/>
            <person name="Fauchery L."/>
            <person name="Kohler A."/>
            <person name="Kuo A."/>
            <person name="Labutti K."/>
            <person name="Pangilinan J."/>
            <person name="Lipzen A."/>
            <person name="Riley R."/>
            <person name="Andreopoulos W."/>
            <person name="He G."/>
            <person name="Johnson J."/>
            <person name="Barry K.W."/>
            <person name="Grigoriev I.V."/>
            <person name="Nagy L."/>
            <person name="Hibbett D."/>
            <person name="Henrissat B."/>
            <person name="Matheny P.B."/>
            <person name="Labbe J."/>
            <person name="Martin F."/>
        </authorList>
    </citation>
    <scope>NUCLEOTIDE SEQUENCE</scope>
    <source>
        <strain evidence="1">FP105234-sp</strain>
    </source>
</reference>
<gene>
    <name evidence="1" type="ORF">FA95DRAFT_1512800</name>
</gene>
<dbReference type="EMBL" id="MU275855">
    <property type="protein sequence ID" value="KAI0051062.1"/>
    <property type="molecule type" value="Genomic_DNA"/>
</dbReference>
<keyword evidence="2" id="KW-1185">Reference proteome</keyword>
<evidence type="ECO:0000313" key="2">
    <source>
        <dbReference type="Proteomes" id="UP000814033"/>
    </source>
</evidence>
<reference evidence="1" key="2">
    <citation type="journal article" date="2022" name="New Phytol.">
        <title>Evolutionary transition to the ectomycorrhizal habit in the genomes of a hyperdiverse lineage of mushroom-forming fungi.</title>
        <authorList>
            <person name="Looney B."/>
            <person name="Miyauchi S."/>
            <person name="Morin E."/>
            <person name="Drula E."/>
            <person name="Courty P.E."/>
            <person name="Kohler A."/>
            <person name="Kuo A."/>
            <person name="LaButti K."/>
            <person name="Pangilinan J."/>
            <person name="Lipzen A."/>
            <person name="Riley R."/>
            <person name="Andreopoulos W."/>
            <person name="He G."/>
            <person name="Johnson J."/>
            <person name="Nolan M."/>
            <person name="Tritt A."/>
            <person name="Barry K.W."/>
            <person name="Grigoriev I.V."/>
            <person name="Nagy L.G."/>
            <person name="Hibbett D."/>
            <person name="Henrissat B."/>
            <person name="Matheny P.B."/>
            <person name="Labbe J."/>
            <person name="Martin F.M."/>
        </authorList>
    </citation>
    <scope>NUCLEOTIDE SEQUENCE</scope>
    <source>
        <strain evidence="1">FP105234-sp</strain>
    </source>
</reference>
<keyword evidence="1" id="KW-0560">Oxidoreductase</keyword>
<accession>A0ACB8S4I3</accession>
<dbReference type="Proteomes" id="UP000814033">
    <property type="component" value="Unassembled WGS sequence"/>
</dbReference>
<comment type="caution">
    <text evidence="1">The sequence shown here is derived from an EMBL/GenBank/DDBJ whole genome shotgun (WGS) entry which is preliminary data.</text>
</comment>
<keyword evidence="1" id="KW-0575">Peroxidase</keyword>
<protein>
    <submittedName>
        <fullName evidence="1">Heme peroxidase</fullName>
    </submittedName>
</protein>
<proteinExistence type="predicted"/>
<sequence>MSPDPTKRADLDRASSSFFKSSRRPPPTSLVDTGNGRPVPALLTGHVDEIIREIEQAYEQHRPAFELSDLPSYIDAVKNMAGPGIDDRKFLLEHLLTLMSRLPADSAFAIKLQQITISVLYKDLPHPPGGYLALPPQTTEANTNTAETITYAYRSADGSNYNQLIPSLGKARSPYARTVPSKVCASPSSLPSPDLVFDALLKRDKFVEHPGGNSSLFFAFADLVIHSVFNTDHHDWTQNNASSYLDLSPLYGSSQADLDKIRRKDGTGRLYEDVFADSRLLFMPPSVCALLVLLNRNHNFIAEKILSINERGNLSNPPPQDEARRLVQDEEIFQRARLVNSGFFVQIIFGDYVGAILGLVRDGLSWRLDPLSTIRDLDHEVCPRGEGNVVSVEFNLLYRWHATLSQEDTTWTEEVFSELFEGKDPSTISVDDFKEAAHKYMIPDPDVTKWSFAKLKRDANGRFANADLARILQNATESPASAFKARGTPEVLRVIEILTIEQSRAWGVCSLNEFRQFMGLKPYSSFEEWNPNKEIAAAAEALYHDIDNLELHAGMQAEESKVPMAGAGLCPGYTISRTILADAVALTRGDRFLTTEFTPFNLTNWGYQDLQPDTNDGSYGGMLTRLLFRHLPEYYPAGSAYAHFPFMVPKSMKTYAQDLPGKAVMKYTWTRPPGPSGPDVTVGSFTDVQSVLASPAVFQTTVAQRLNVLTRGIPLDLASVRTALLEEDHIQKATASLGALTSALIERKSLPRSSSTRYVDVVRDVINVLPIHWLANDILGLPLKSAQNPTGTLEQQELYSNFADIANYVYHNAEPSEDWVLRESSRTAVDNKVIKYVKSHLQRLKNGLASVVGIRDSIQQFRSGGNENNDPFLRSVLKAAPQKENDSALDKIAESIFAELVPTAALFSQALVHVVNFFLADSRSADRAELAALLAKQTPGDDAAAMARVYEALRLDPIVSSVSLAAQSQAAVGGVNVQPGQRVVVSIIEADADSSAFPSPSQPEYNRASPPRLLGVDHKGLTSPVLFERVVPRVLHEIFKLQNLQRDAGISGVLNRFTQTLQGVPEQLYVGTKGRTTPFPTSLIVNFNA</sequence>
<organism evidence="1 2">
    <name type="scientific">Auriscalpium vulgare</name>
    <dbReference type="NCBI Taxonomy" id="40419"/>
    <lineage>
        <taxon>Eukaryota</taxon>
        <taxon>Fungi</taxon>
        <taxon>Dikarya</taxon>
        <taxon>Basidiomycota</taxon>
        <taxon>Agaricomycotina</taxon>
        <taxon>Agaricomycetes</taxon>
        <taxon>Russulales</taxon>
        <taxon>Auriscalpiaceae</taxon>
        <taxon>Auriscalpium</taxon>
    </lineage>
</organism>